<sequence>MDPCKFIRIVISNLAIRYPSKTPDHSDLPNSYFCKIKLTHFPTQSAPIPNLPSDAAYADPRIFSGSGSVCFTLTRPDVDKLVFSKKLSKRPEIKIDVYSSRNGTGCGFGSAGKLVGRVTVPLEITQQTAEGKGSTVVRNGWVELGERKKKGAAKNPEVYLSVVANPDPRFVFEFDSEPECSPQVLQVQGSIKQPVFSCKFGFKNANCYSGSGDCSFKSEKRGLNHLHNQSKRERKGWSITIHDLSGSPVAAASMVTPFVPSHGSGLVGRANPGAWLILRPGGATWVPWGRLEAWSDGPNRIGYRFELFHESGPATIMGPDGITLAQSSVPTRPGGKFSIDVTSGTSPAVSPSSSMDLGSGSSSGSESGFGLGWWPGLMYKGFVMSSRVGGGKAPVVEVESRLERLESRLHGNEIQVIVRGIQCLVGARYRATALAGAGLSVVSFSLS</sequence>
<protein>
    <submittedName>
        <fullName evidence="2">Uncharacterized protein</fullName>
    </submittedName>
</protein>
<evidence type="ECO:0000313" key="3">
    <source>
        <dbReference type="Proteomes" id="UP001153076"/>
    </source>
</evidence>
<organism evidence="2 3">
    <name type="scientific">Carnegiea gigantea</name>
    <dbReference type="NCBI Taxonomy" id="171969"/>
    <lineage>
        <taxon>Eukaryota</taxon>
        <taxon>Viridiplantae</taxon>
        <taxon>Streptophyta</taxon>
        <taxon>Embryophyta</taxon>
        <taxon>Tracheophyta</taxon>
        <taxon>Spermatophyta</taxon>
        <taxon>Magnoliopsida</taxon>
        <taxon>eudicotyledons</taxon>
        <taxon>Gunneridae</taxon>
        <taxon>Pentapetalae</taxon>
        <taxon>Caryophyllales</taxon>
        <taxon>Cactineae</taxon>
        <taxon>Cactaceae</taxon>
        <taxon>Cactoideae</taxon>
        <taxon>Echinocereeae</taxon>
        <taxon>Carnegiea</taxon>
    </lineage>
</organism>
<keyword evidence="3" id="KW-1185">Reference proteome</keyword>
<dbReference type="PANTHER" id="PTHR31317">
    <property type="entry name" value="OS08G0163500 PROTEIN"/>
    <property type="match status" value="1"/>
</dbReference>
<dbReference type="OrthoDB" id="748166at2759"/>
<dbReference type="Proteomes" id="UP001153076">
    <property type="component" value="Unassembled WGS sequence"/>
</dbReference>
<evidence type="ECO:0000313" key="2">
    <source>
        <dbReference type="EMBL" id="KAJ8447503.1"/>
    </source>
</evidence>
<comment type="caution">
    <text evidence="2">The sequence shown here is derived from an EMBL/GenBank/DDBJ whole genome shotgun (WGS) entry which is preliminary data.</text>
</comment>
<dbReference type="AlphaFoldDB" id="A0A9Q1KQ41"/>
<evidence type="ECO:0000256" key="1">
    <source>
        <dbReference type="SAM" id="MobiDB-lite"/>
    </source>
</evidence>
<feature type="compositionally biased region" description="Low complexity" evidence="1">
    <location>
        <begin position="341"/>
        <end position="364"/>
    </location>
</feature>
<accession>A0A9Q1KQ41</accession>
<reference evidence="2" key="1">
    <citation type="submission" date="2022-04" db="EMBL/GenBank/DDBJ databases">
        <title>Carnegiea gigantea Genome sequencing and assembly v2.</title>
        <authorList>
            <person name="Copetti D."/>
            <person name="Sanderson M.J."/>
            <person name="Burquez A."/>
            <person name="Wojciechowski M.F."/>
        </authorList>
    </citation>
    <scope>NUCLEOTIDE SEQUENCE</scope>
    <source>
        <strain evidence="2">SGP5-SGP5p</strain>
        <tissue evidence="2">Aerial part</tissue>
    </source>
</reference>
<dbReference type="EMBL" id="JAKOGI010000038">
    <property type="protein sequence ID" value="KAJ8447503.1"/>
    <property type="molecule type" value="Genomic_DNA"/>
</dbReference>
<feature type="region of interest" description="Disordered" evidence="1">
    <location>
        <begin position="340"/>
        <end position="364"/>
    </location>
</feature>
<proteinExistence type="predicted"/>
<dbReference type="PANTHER" id="PTHR31317:SF3">
    <property type="entry name" value="OS07G0133500 PROTEIN"/>
    <property type="match status" value="1"/>
</dbReference>
<dbReference type="InterPro" id="IPR010410">
    <property type="entry name" value="DUF1005"/>
</dbReference>
<name>A0A9Q1KQ41_9CARY</name>
<dbReference type="Pfam" id="PF06219">
    <property type="entry name" value="DUF1005"/>
    <property type="match status" value="1"/>
</dbReference>
<gene>
    <name evidence="2" type="ORF">Cgig2_019497</name>
</gene>